<evidence type="ECO:0000256" key="7">
    <source>
        <dbReference type="ARBA" id="ARBA00022845"/>
    </source>
</evidence>
<keyword evidence="8" id="KW-0648">Protein biosynthesis</keyword>
<dbReference type="InterPro" id="IPR031157">
    <property type="entry name" value="G_TR_CS"/>
</dbReference>
<evidence type="ECO:0000313" key="15">
    <source>
        <dbReference type="EMBL" id="KAF2670177.1"/>
    </source>
</evidence>
<name>A0A6A6UFB1_9PEZI</name>
<feature type="region of interest" description="Disordered" evidence="13">
    <location>
        <begin position="13"/>
        <end position="43"/>
    </location>
</feature>
<feature type="compositionally biased region" description="Acidic residues" evidence="13">
    <location>
        <begin position="13"/>
        <end position="37"/>
    </location>
</feature>
<dbReference type="PANTHER" id="PTHR23115">
    <property type="entry name" value="TRANSLATION FACTOR"/>
    <property type="match status" value="1"/>
</dbReference>
<feature type="domain" description="Tr-type G" evidence="14">
    <location>
        <begin position="168"/>
        <end position="389"/>
    </location>
</feature>
<feature type="compositionally biased region" description="Low complexity" evidence="13">
    <location>
        <begin position="124"/>
        <end position="138"/>
    </location>
</feature>
<feature type="compositionally biased region" description="Basic residues" evidence="13">
    <location>
        <begin position="84"/>
        <end position="96"/>
    </location>
</feature>
<reference evidence="15" key="1">
    <citation type="journal article" date="2020" name="Stud. Mycol.">
        <title>101 Dothideomycetes genomes: a test case for predicting lifestyles and emergence of pathogens.</title>
        <authorList>
            <person name="Haridas S."/>
            <person name="Albert R."/>
            <person name="Binder M."/>
            <person name="Bloem J."/>
            <person name="Labutti K."/>
            <person name="Salamov A."/>
            <person name="Andreopoulos B."/>
            <person name="Baker S."/>
            <person name="Barry K."/>
            <person name="Bills G."/>
            <person name="Bluhm B."/>
            <person name="Cannon C."/>
            <person name="Castanera R."/>
            <person name="Culley D."/>
            <person name="Daum C."/>
            <person name="Ezra D."/>
            <person name="Gonzalez J."/>
            <person name="Henrissat B."/>
            <person name="Kuo A."/>
            <person name="Liang C."/>
            <person name="Lipzen A."/>
            <person name="Lutzoni F."/>
            <person name="Magnuson J."/>
            <person name="Mondo S."/>
            <person name="Nolan M."/>
            <person name="Ohm R."/>
            <person name="Pangilinan J."/>
            <person name="Park H.-J."/>
            <person name="Ramirez L."/>
            <person name="Alfaro M."/>
            <person name="Sun H."/>
            <person name="Tritt A."/>
            <person name="Yoshinaga Y."/>
            <person name="Zwiers L.-H."/>
            <person name="Turgeon B."/>
            <person name="Goodwin S."/>
            <person name="Spatafora J."/>
            <person name="Crous P."/>
            <person name="Grigoriev I."/>
        </authorList>
    </citation>
    <scope>NUCLEOTIDE SEQUENCE</scope>
    <source>
        <strain evidence="15">CBS 115976</strain>
    </source>
</reference>
<dbReference type="EMBL" id="MU004234">
    <property type="protein sequence ID" value="KAF2670177.1"/>
    <property type="molecule type" value="Genomic_DNA"/>
</dbReference>
<dbReference type="Pfam" id="PF00009">
    <property type="entry name" value="GTP_EFTU"/>
    <property type="match status" value="1"/>
</dbReference>
<dbReference type="InterPro" id="IPR005225">
    <property type="entry name" value="Small_GTP-bd"/>
</dbReference>
<dbReference type="GO" id="GO:0005525">
    <property type="term" value="F:GTP binding"/>
    <property type="evidence" value="ECO:0007669"/>
    <property type="project" value="UniProtKB-KW"/>
</dbReference>
<evidence type="ECO:0000256" key="3">
    <source>
        <dbReference type="ARBA" id="ARBA00013870"/>
    </source>
</evidence>
<evidence type="ECO:0000256" key="4">
    <source>
        <dbReference type="ARBA" id="ARBA00022490"/>
    </source>
</evidence>
<dbReference type="GO" id="GO:0006417">
    <property type="term" value="P:regulation of translation"/>
    <property type="evidence" value="ECO:0007669"/>
    <property type="project" value="UniProtKB-KW"/>
</dbReference>
<evidence type="ECO:0000256" key="1">
    <source>
        <dbReference type="ARBA" id="ARBA00004496"/>
    </source>
</evidence>
<dbReference type="OrthoDB" id="342024at2759"/>
<evidence type="ECO:0000256" key="8">
    <source>
        <dbReference type="ARBA" id="ARBA00022917"/>
    </source>
</evidence>
<dbReference type="Gene3D" id="2.40.30.10">
    <property type="entry name" value="Translation factors"/>
    <property type="match status" value="2"/>
</dbReference>
<comment type="similarity">
    <text evidence="2">Belongs to the TRAFAC class translation factor GTPase superfamily. Classic translation factor GTPase family. EF-Tu/EF-1A subfamily.</text>
</comment>
<dbReference type="NCBIfam" id="TIGR00231">
    <property type="entry name" value="small_GTP"/>
    <property type="match status" value="1"/>
</dbReference>
<evidence type="ECO:0000256" key="9">
    <source>
        <dbReference type="ARBA" id="ARBA00023134"/>
    </source>
</evidence>
<dbReference type="AlphaFoldDB" id="A0A6A6UFB1"/>
<dbReference type="Pfam" id="PF08938">
    <property type="entry name" value="HBS1_N"/>
    <property type="match status" value="1"/>
</dbReference>
<evidence type="ECO:0000256" key="5">
    <source>
        <dbReference type="ARBA" id="ARBA00022741"/>
    </source>
</evidence>
<keyword evidence="5" id="KW-0547">Nucleotide-binding</keyword>
<dbReference type="PRINTS" id="PR00315">
    <property type="entry name" value="ELONGATNFCT"/>
</dbReference>
<feature type="compositionally biased region" description="Polar residues" evidence="13">
    <location>
        <begin position="108"/>
        <end position="120"/>
    </location>
</feature>
<dbReference type="Pfam" id="PF22594">
    <property type="entry name" value="GTP-eEF1A_C"/>
    <property type="match status" value="1"/>
</dbReference>
<dbReference type="SUPFAM" id="SSF52540">
    <property type="entry name" value="P-loop containing nucleoside triphosphate hydrolases"/>
    <property type="match status" value="1"/>
</dbReference>
<dbReference type="SUPFAM" id="SSF50465">
    <property type="entry name" value="EF-Tu/eEF-1alpha/eIF2-gamma C-terminal domain"/>
    <property type="match status" value="1"/>
</dbReference>
<comment type="subunit">
    <text evidence="11">Component of the Dom34-Hbs1 complex, also named Pelota-HBS1L complex, composed of dom34 and hbs1.</text>
</comment>
<dbReference type="InterPro" id="IPR009000">
    <property type="entry name" value="Transl_B-barrel_sf"/>
</dbReference>
<dbReference type="Proteomes" id="UP000799302">
    <property type="component" value="Unassembled WGS sequence"/>
</dbReference>
<dbReference type="InterPro" id="IPR009001">
    <property type="entry name" value="Transl_elong_EF1A/Init_IF2_C"/>
</dbReference>
<keyword evidence="7" id="KW-0810">Translation regulation</keyword>
<dbReference type="SUPFAM" id="SSF50447">
    <property type="entry name" value="Translation proteins"/>
    <property type="match status" value="1"/>
</dbReference>
<evidence type="ECO:0000313" key="16">
    <source>
        <dbReference type="Proteomes" id="UP000799302"/>
    </source>
</evidence>
<evidence type="ECO:0000256" key="10">
    <source>
        <dbReference type="ARBA" id="ARBA00049117"/>
    </source>
</evidence>
<dbReference type="Gene3D" id="3.40.50.300">
    <property type="entry name" value="P-loop containing nucleotide triphosphate hydrolases"/>
    <property type="match status" value="1"/>
</dbReference>
<keyword evidence="16" id="KW-1185">Reference proteome</keyword>
<dbReference type="FunFam" id="2.40.30.10:FF:000020">
    <property type="entry name" value="Translation elongation factor EF-1"/>
    <property type="match status" value="1"/>
</dbReference>
<dbReference type="InterPro" id="IPR015033">
    <property type="entry name" value="HBS1-like_N"/>
</dbReference>
<dbReference type="PROSITE" id="PS00301">
    <property type="entry name" value="G_TR_1"/>
    <property type="match status" value="1"/>
</dbReference>
<comment type="catalytic activity">
    <reaction evidence="10">
        <text>GTP + H2O = GDP + phosphate + H(+)</text>
        <dbReference type="Rhea" id="RHEA:19669"/>
        <dbReference type="ChEBI" id="CHEBI:15377"/>
        <dbReference type="ChEBI" id="CHEBI:15378"/>
        <dbReference type="ChEBI" id="CHEBI:37565"/>
        <dbReference type="ChEBI" id="CHEBI:43474"/>
        <dbReference type="ChEBI" id="CHEBI:58189"/>
    </reaction>
    <physiologicalReaction direction="left-to-right" evidence="10">
        <dbReference type="Rhea" id="RHEA:19670"/>
    </physiologicalReaction>
</comment>
<keyword evidence="4" id="KW-0963">Cytoplasm</keyword>
<dbReference type="GO" id="GO:0002184">
    <property type="term" value="P:cytoplasmic translational termination"/>
    <property type="evidence" value="ECO:0007669"/>
    <property type="project" value="UniProtKB-ARBA"/>
</dbReference>
<dbReference type="GO" id="GO:1990533">
    <property type="term" value="C:Dom34-Hbs1 complex"/>
    <property type="evidence" value="ECO:0007669"/>
    <property type="project" value="UniProtKB-ARBA"/>
</dbReference>
<gene>
    <name evidence="15" type="ORF">BT63DRAFT_424128</name>
</gene>
<dbReference type="FunFam" id="3.40.50.300:FF:000204">
    <property type="entry name" value="Translation elongation factor Tu"/>
    <property type="match status" value="1"/>
</dbReference>
<dbReference type="CDD" id="cd01883">
    <property type="entry name" value="EF1_alpha"/>
    <property type="match status" value="1"/>
</dbReference>
<evidence type="ECO:0000256" key="11">
    <source>
        <dbReference type="ARBA" id="ARBA00063537"/>
    </source>
</evidence>
<evidence type="ECO:0000256" key="13">
    <source>
        <dbReference type="SAM" id="MobiDB-lite"/>
    </source>
</evidence>
<evidence type="ECO:0000256" key="6">
    <source>
        <dbReference type="ARBA" id="ARBA00022801"/>
    </source>
</evidence>
<keyword evidence="6" id="KW-0378">Hydrolase</keyword>
<evidence type="ECO:0000256" key="2">
    <source>
        <dbReference type="ARBA" id="ARBA00007249"/>
    </source>
</evidence>
<evidence type="ECO:0000256" key="12">
    <source>
        <dbReference type="ARBA" id="ARBA00074866"/>
    </source>
</evidence>
<dbReference type="InterPro" id="IPR054696">
    <property type="entry name" value="GTP-eEF1A_C"/>
</dbReference>
<organism evidence="15 16">
    <name type="scientific">Microthyrium microscopicum</name>
    <dbReference type="NCBI Taxonomy" id="703497"/>
    <lineage>
        <taxon>Eukaryota</taxon>
        <taxon>Fungi</taxon>
        <taxon>Dikarya</taxon>
        <taxon>Ascomycota</taxon>
        <taxon>Pezizomycotina</taxon>
        <taxon>Dothideomycetes</taxon>
        <taxon>Dothideomycetes incertae sedis</taxon>
        <taxon>Microthyriales</taxon>
        <taxon>Microthyriaceae</taxon>
        <taxon>Microthyrium</taxon>
    </lineage>
</organism>
<feature type="region of interest" description="Disordered" evidence="13">
    <location>
        <begin position="84"/>
        <end position="140"/>
    </location>
</feature>
<protein>
    <recommendedName>
        <fullName evidence="12">Elongation factor 1 alpha-like protein</fullName>
    </recommendedName>
    <alternativeName>
        <fullName evidence="3">Elongation factor 1-alpha</fullName>
    </alternativeName>
</protein>
<dbReference type="InterPro" id="IPR000795">
    <property type="entry name" value="T_Tr_GTP-bd_dom"/>
</dbReference>
<keyword evidence="9" id="KW-0342">GTP-binding</keyword>
<proteinExistence type="inferred from homology"/>
<dbReference type="PROSITE" id="PS51722">
    <property type="entry name" value="G_TR_2"/>
    <property type="match status" value="1"/>
</dbReference>
<dbReference type="InterPro" id="IPR027417">
    <property type="entry name" value="P-loop_NTPase"/>
</dbReference>
<comment type="subcellular location">
    <subcellularLocation>
        <location evidence="1">Cytoplasm</location>
    </subcellularLocation>
</comment>
<accession>A0A6A6UFB1</accession>
<dbReference type="GO" id="GO:0005829">
    <property type="term" value="C:cytosol"/>
    <property type="evidence" value="ECO:0007669"/>
    <property type="project" value="GOC"/>
</dbReference>
<dbReference type="InterPro" id="IPR050100">
    <property type="entry name" value="TRAFAC_GTPase_members"/>
</dbReference>
<sequence>MSYARAKNVAYDDLDDTFDDEEYYSEDQEEELSPEDEAQMHEGTLKVKAALGSDFPVTDREIRDALWNFFYDIDQSVAHLKSLRKTNKSGSKKKKKQTGDTPAKAANEQISGSVQSTTGKAQKLSPSHSPSNSASTLSDSVAQLSLGKSRVVSKNLNVEEEYQHAKMKKTAAFVVVGHVDHGKSTLMGRLLYDSKAVDENTMRKFRKESEAIGKGSFALAWVMDTSADERARGITVDTATKSFETETTRFTILDAPGHQDFIPNMIVGAQQADFAVLVIDAGINSFESGLRGQTKEHALLVRSMGVTRLIVAVNKMDRVDWSQERFEEIKTAMAGFLTTANFSAKSVRYIPCAGLSGENVLMRITAPEAKWYTGPTLIEELEKGDSKNRAIEKALRMVVSEVSNSVHGSDMTISGKIDSGSLQVGDQIIARPGNELATIKVIEADWEPAEWAVAGQMVKLSLVTASAEDIKRGDIVCSAKDPIPMLTEVTVKILAFEFIMPSIVEVLRGRFAAPGTVKKLVASLDKTTGEIEKKNPRRLSPGSVGRVVISLDRPMPIEAGWKIVLRQRGATVATGIVE</sequence>
<evidence type="ECO:0000259" key="14">
    <source>
        <dbReference type="PROSITE" id="PS51722"/>
    </source>
</evidence>
<dbReference type="GO" id="GO:0003924">
    <property type="term" value="F:GTPase activity"/>
    <property type="evidence" value="ECO:0007669"/>
    <property type="project" value="InterPro"/>
</dbReference>